<reference evidence="1 2" key="1">
    <citation type="submission" date="2024-07" db="EMBL/GenBank/DDBJ databases">
        <title>Chromosome-level genome assembly of the water stick insect Ranatra chinensis (Heteroptera: Nepidae).</title>
        <authorList>
            <person name="Liu X."/>
        </authorList>
    </citation>
    <scope>NUCLEOTIDE SEQUENCE [LARGE SCALE GENOMIC DNA]</scope>
    <source>
        <strain evidence="1">Cailab_2021Rc</strain>
        <tissue evidence="1">Muscle</tissue>
    </source>
</reference>
<name>A0ABD0YPA5_9HEMI</name>
<gene>
    <name evidence="1" type="ORF">AAG570_002065</name>
</gene>
<keyword evidence="2" id="KW-1185">Reference proteome</keyword>
<organism evidence="1 2">
    <name type="scientific">Ranatra chinensis</name>
    <dbReference type="NCBI Taxonomy" id="642074"/>
    <lineage>
        <taxon>Eukaryota</taxon>
        <taxon>Metazoa</taxon>
        <taxon>Ecdysozoa</taxon>
        <taxon>Arthropoda</taxon>
        <taxon>Hexapoda</taxon>
        <taxon>Insecta</taxon>
        <taxon>Pterygota</taxon>
        <taxon>Neoptera</taxon>
        <taxon>Paraneoptera</taxon>
        <taxon>Hemiptera</taxon>
        <taxon>Heteroptera</taxon>
        <taxon>Panheteroptera</taxon>
        <taxon>Nepomorpha</taxon>
        <taxon>Nepidae</taxon>
        <taxon>Ranatrinae</taxon>
        <taxon>Ranatra</taxon>
    </lineage>
</organism>
<sequence>MASKRQNVFDKKIKQETERGSWNGALHVEPCHLARSALQFLDRYRIGGDTFLKSIVTGDETWVSHYTPLHKSMQWNHTDSPSGNKFKVVKPAKKMFSSVFWHRKGILLIVFYPSKGNNKLSSTGPRRLRKASTRRCVCMRPHVYTPVGYL</sequence>
<dbReference type="AlphaFoldDB" id="A0ABD0YPA5"/>
<accession>A0ABD0YPA5</accession>
<evidence type="ECO:0000313" key="1">
    <source>
        <dbReference type="EMBL" id="KAL1124297.1"/>
    </source>
</evidence>
<dbReference type="EMBL" id="JBFDAA010000011">
    <property type="protein sequence ID" value="KAL1124297.1"/>
    <property type="molecule type" value="Genomic_DNA"/>
</dbReference>
<dbReference type="InterPro" id="IPR001888">
    <property type="entry name" value="Transposase_1"/>
</dbReference>
<dbReference type="Proteomes" id="UP001558652">
    <property type="component" value="Unassembled WGS sequence"/>
</dbReference>
<evidence type="ECO:0000313" key="2">
    <source>
        <dbReference type="Proteomes" id="UP001558652"/>
    </source>
</evidence>
<dbReference type="InterPro" id="IPR036397">
    <property type="entry name" value="RNaseH_sf"/>
</dbReference>
<dbReference type="Gene3D" id="3.30.420.10">
    <property type="entry name" value="Ribonuclease H-like superfamily/Ribonuclease H"/>
    <property type="match status" value="1"/>
</dbReference>
<proteinExistence type="predicted"/>
<comment type="caution">
    <text evidence="1">The sequence shown here is derived from an EMBL/GenBank/DDBJ whole genome shotgun (WGS) entry which is preliminary data.</text>
</comment>
<dbReference type="PANTHER" id="PTHR46060:SF1">
    <property type="entry name" value="MARINER MOS1 TRANSPOSASE-LIKE PROTEIN"/>
    <property type="match status" value="1"/>
</dbReference>
<dbReference type="Pfam" id="PF01359">
    <property type="entry name" value="Transposase_1"/>
    <property type="match status" value="1"/>
</dbReference>
<dbReference type="InterPro" id="IPR052709">
    <property type="entry name" value="Transposase-MT_Hybrid"/>
</dbReference>
<dbReference type="PANTHER" id="PTHR46060">
    <property type="entry name" value="MARINER MOS1 TRANSPOSASE-LIKE PROTEIN"/>
    <property type="match status" value="1"/>
</dbReference>
<protein>
    <submittedName>
        <fullName evidence="1">Uncharacterized protein</fullName>
    </submittedName>
</protein>